<proteinExistence type="predicted"/>
<dbReference type="OrthoDB" id="2636571at2759"/>
<accession>A0A1J8PQD9</accession>
<reference evidence="1 2" key="1">
    <citation type="submission" date="2016-03" db="EMBL/GenBank/DDBJ databases">
        <title>Comparative genomics of the ectomycorrhizal sister species Rhizopogon vinicolor and Rhizopogon vesiculosus (Basidiomycota: Boletales) reveals a divergence of the mating type B locus.</title>
        <authorList>
            <person name="Mujic A.B."/>
            <person name="Kuo A."/>
            <person name="Tritt A."/>
            <person name="Lipzen A."/>
            <person name="Chen C."/>
            <person name="Johnson J."/>
            <person name="Sharma A."/>
            <person name="Barry K."/>
            <person name="Grigoriev I.V."/>
            <person name="Spatafora J.W."/>
        </authorList>
    </citation>
    <scope>NUCLEOTIDE SEQUENCE [LARGE SCALE GENOMIC DNA]</scope>
    <source>
        <strain evidence="1 2">AM-OR11-056</strain>
    </source>
</reference>
<dbReference type="EMBL" id="LVVM01005230">
    <property type="protein sequence ID" value="OJA11101.1"/>
    <property type="molecule type" value="Genomic_DNA"/>
</dbReference>
<organism evidence="1 2">
    <name type="scientific">Rhizopogon vesiculosus</name>
    <dbReference type="NCBI Taxonomy" id="180088"/>
    <lineage>
        <taxon>Eukaryota</taxon>
        <taxon>Fungi</taxon>
        <taxon>Dikarya</taxon>
        <taxon>Basidiomycota</taxon>
        <taxon>Agaricomycotina</taxon>
        <taxon>Agaricomycetes</taxon>
        <taxon>Agaricomycetidae</taxon>
        <taxon>Boletales</taxon>
        <taxon>Suillineae</taxon>
        <taxon>Rhizopogonaceae</taxon>
        <taxon>Rhizopogon</taxon>
    </lineage>
</organism>
<comment type="caution">
    <text evidence="1">The sequence shown here is derived from an EMBL/GenBank/DDBJ whole genome shotgun (WGS) entry which is preliminary data.</text>
</comment>
<gene>
    <name evidence="1" type="ORF">AZE42_12274</name>
</gene>
<evidence type="ECO:0000313" key="1">
    <source>
        <dbReference type="EMBL" id="OJA11101.1"/>
    </source>
</evidence>
<keyword evidence="2" id="KW-1185">Reference proteome</keyword>
<evidence type="ECO:0000313" key="2">
    <source>
        <dbReference type="Proteomes" id="UP000183567"/>
    </source>
</evidence>
<name>A0A1J8PQD9_9AGAM</name>
<protein>
    <submittedName>
        <fullName evidence="1">Uncharacterized protein</fullName>
    </submittedName>
</protein>
<dbReference type="AlphaFoldDB" id="A0A1J8PQD9"/>
<sequence length="163" mass="18605">MASFHWGLRAVLLEKSSSTTLSKPKKSKNSCNHHSFKCNYCSKSIEGRDDKPVKRILNRNACPRTAPDRARTEVRNYLAIKNGNQDLTLPPIADAILLQISRINFRRRDSGSHSCTLTHKRKNLLGLLIFRSLQSKQHVQISNCFDSLFMPMYHFGCGELVFL</sequence>
<dbReference type="Proteomes" id="UP000183567">
    <property type="component" value="Unassembled WGS sequence"/>
</dbReference>